<reference evidence="2 3" key="1">
    <citation type="submission" date="2014-06" db="EMBL/GenBank/DDBJ databases">
        <title>Evolutionary Origins and Diversification of the Mycorrhizal Mutualists.</title>
        <authorList>
            <consortium name="DOE Joint Genome Institute"/>
            <consortium name="Mycorrhizal Genomics Consortium"/>
            <person name="Kohler A."/>
            <person name="Kuo A."/>
            <person name="Nagy L.G."/>
            <person name="Floudas D."/>
            <person name="Copeland A."/>
            <person name="Barry K.W."/>
            <person name="Cichocki N."/>
            <person name="Veneault-Fourrey C."/>
            <person name="LaButti K."/>
            <person name="Lindquist E.A."/>
            <person name="Lipzen A."/>
            <person name="Lundell T."/>
            <person name="Morin E."/>
            <person name="Murat C."/>
            <person name="Riley R."/>
            <person name="Ohm R."/>
            <person name="Sun H."/>
            <person name="Tunlid A."/>
            <person name="Henrissat B."/>
            <person name="Grigoriev I.V."/>
            <person name="Hibbett D.S."/>
            <person name="Martin F."/>
        </authorList>
    </citation>
    <scope>NUCLEOTIDE SEQUENCE [LARGE SCALE GENOMIC DNA]</scope>
    <source>
        <strain evidence="2 3">SS14</strain>
    </source>
</reference>
<evidence type="ECO:0000313" key="3">
    <source>
        <dbReference type="Proteomes" id="UP000054279"/>
    </source>
</evidence>
<dbReference type="PANTHER" id="PTHR35393">
    <property type="entry name" value="CHROMOSOME 1, WHOLE GENOME SHOTGUN SEQUENCE"/>
    <property type="match status" value="1"/>
</dbReference>
<dbReference type="PANTHER" id="PTHR35393:SF1">
    <property type="entry name" value="SNOAL-LIKE DOMAIN-CONTAINING PROTEIN"/>
    <property type="match status" value="1"/>
</dbReference>
<accession>A0A0C9UW02</accession>
<keyword evidence="3" id="KW-1185">Reference proteome</keyword>
<dbReference type="InterPro" id="IPR057514">
    <property type="entry name" value="NTF2_SigF"/>
</dbReference>
<dbReference type="OrthoDB" id="2344312at2759"/>
<evidence type="ECO:0000313" key="2">
    <source>
        <dbReference type="EMBL" id="KIJ47848.1"/>
    </source>
</evidence>
<name>A0A0C9UW02_SPHS4</name>
<dbReference type="Proteomes" id="UP000054279">
    <property type="component" value="Unassembled WGS sequence"/>
</dbReference>
<dbReference type="HOGENOM" id="CLU_079426_1_0_1"/>
<feature type="domain" description="SigF-like NTF2-like" evidence="1">
    <location>
        <begin position="1"/>
        <end position="171"/>
    </location>
</feature>
<protein>
    <recommendedName>
        <fullName evidence="1">SigF-like NTF2-like domain-containing protein</fullName>
    </recommendedName>
</protein>
<dbReference type="Pfam" id="PF24840">
    <property type="entry name" value="NTF2_SigF"/>
    <property type="match status" value="1"/>
</dbReference>
<sequence>MENPAEQLPGAIKMITQAINADIQKAAIEQFFTHDAGFNHPAITVVPYDRSRDDIISIYQWYRISSPRVDMVIDDVTFSAEKMKAFISIRQKLHKVYIPWAPMTVPSVLIVQMDFVKKGDLYYIKQQDDYYEPEDWLKLNLPLLSPFVTNFKALATAWCTVIARLAQLVGIWKPRNVSLVYENEL</sequence>
<dbReference type="EMBL" id="KN837100">
    <property type="protein sequence ID" value="KIJ47848.1"/>
    <property type="molecule type" value="Genomic_DNA"/>
</dbReference>
<evidence type="ECO:0000259" key="1">
    <source>
        <dbReference type="Pfam" id="PF24840"/>
    </source>
</evidence>
<gene>
    <name evidence="2" type="ORF">M422DRAFT_163336</name>
</gene>
<proteinExistence type="predicted"/>
<organism evidence="2 3">
    <name type="scientific">Sphaerobolus stellatus (strain SS14)</name>
    <dbReference type="NCBI Taxonomy" id="990650"/>
    <lineage>
        <taxon>Eukaryota</taxon>
        <taxon>Fungi</taxon>
        <taxon>Dikarya</taxon>
        <taxon>Basidiomycota</taxon>
        <taxon>Agaricomycotina</taxon>
        <taxon>Agaricomycetes</taxon>
        <taxon>Phallomycetidae</taxon>
        <taxon>Geastrales</taxon>
        <taxon>Sphaerobolaceae</taxon>
        <taxon>Sphaerobolus</taxon>
    </lineage>
</organism>
<dbReference type="AlphaFoldDB" id="A0A0C9UW02"/>